<evidence type="ECO:0000313" key="3">
    <source>
        <dbReference type="Proteomes" id="UP001469553"/>
    </source>
</evidence>
<feature type="region of interest" description="Disordered" evidence="1">
    <location>
        <begin position="34"/>
        <end position="66"/>
    </location>
</feature>
<evidence type="ECO:0000256" key="1">
    <source>
        <dbReference type="SAM" id="MobiDB-lite"/>
    </source>
</evidence>
<organism evidence="2 3">
    <name type="scientific">Ameca splendens</name>
    <dbReference type="NCBI Taxonomy" id="208324"/>
    <lineage>
        <taxon>Eukaryota</taxon>
        <taxon>Metazoa</taxon>
        <taxon>Chordata</taxon>
        <taxon>Craniata</taxon>
        <taxon>Vertebrata</taxon>
        <taxon>Euteleostomi</taxon>
        <taxon>Actinopterygii</taxon>
        <taxon>Neopterygii</taxon>
        <taxon>Teleostei</taxon>
        <taxon>Neoteleostei</taxon>
        <taxon>Acanthomorphata</taxon>
        <taxon>Ovalentaria</taxon>
        <taxon>Atherinomorphae</taxon>
        <taxon>Cyprinodontiformes</taxon>
        <taxon>Goodeidae</taxon>
        <taxon>Ameca</taxon>
    </lineage>
</organism>
<dbReference type="Proteomes" id="UP001469553">
    <property type="component" value="Unassembled WGS sequence"/>
</dbReference>
<feature type="compositionally biased region" description="Basic residues" evidence="1">
    <location>
        <begin position="44"/>
        <end position="55"/>
    </location>
</feature>
<protein>
    <submittedName>
        <fullName evidence="2">Uncharacterized protein</fullName>
    </submittedName>
</protein>
<accession>A0ABV0YMS7</accession>
<comment type="caution">
    <text evidence="2">The sequence shown here is derived from an EMBL/GenBank/DDBJ whole genome shotgun (WGS) entry which is preliminary data.</text>
</comment>
<reference evidence="2 3" key="1">
    <citation type="submission" date="2021-06" db="EMBL/GenBank/DDBJ databases">
        <authorList>
            <person name="Palmer J.M."/>
        </authorList>
    </citation>
    <scope>NUCLEOTIDE SEQUENCE [LARGE SCALE GENOMIC DNA]</scope>
    <source>
        <strain evidence="2 3">AS_MEX2019</strain>
        <tissue evidence="2">Muscle</tissue>
    </source>
</reference>
<gene>
    <name evidence="2" type="ORF">AMECASPLE_011306</name>
</gene>
<sequence length="90" mass="10514">MEGSCSFGHDPFLIGRSWKLDSFTWLILPAEGGQARPQMDTHTHMQRHTHPHAHTHTQTPIQGQKGWRECQEVKHRQKCVSMWMEVVELQ</sequence>
<keyword evidence="3" id="KW-1185">Reference proteome</keyword>
<proteinExistence type="predicted"/>
<evidence type="ECO:0000313" key="2">
    <source>
        <dbReference type="EMBL" id="MEQ2295167.1"/>
    </source>
</evidence>
<dbReference type="EMBL" id="JAHRIP010038298">
    <property type="protein sequence ID" value="MEQ2295167.1"/>
    <property type="molecule type" value="Genomic_DNA"/>
</dbReference>
<name>A0ABV0YMS7_9TELE</name>